<dbReference type="PANTHER" id="PTHR10226">
    <property type="entry name" value="A KINASE ANCHOR PROTEIN"/>
    <property type="match status" value="1"/>
</dbReference>
<comment type="caution">
    <text evidence="1">The sequence shown here is derived from an EMBL/GenBank/DDBJ whole genome shotgun (WGS) entry which is preliminary data.</text>
</comment>
<gene>
    <name evidence="1" type="ORF">NXF25_017031</name>
</gene>
<dbReference type="PANTHER" id="PTHR10226:SF8">
    <property type="entry name" value="A-KINASE ANCHOR PROTEIN 4"/>
    <property type="match status" value="1"/>
</dbReference>
<name>A0AAW1AT85_CROAD</name>
<accession>A0AAW1AT85</accession>
<dbReference type="GO" id="GO:0005737">
    <property type="term" value="C:cytoplasm"/>
    <property type="evidence" value="ECO:0007669"/>
    <property type="project" value="TreeGrafter"/>
</dbReference>
<dbReference type="GO" id="GO:0097228">
    <property type="term" value="C:sperm principal piece"/>
    <property type="evidence" value="ECO:0007669"/>
    <property type="project" value="TreeGrafter"/>
</dbReference>
<dbReference type="AlphaFoldDB" id="A0AAW1AT85"/>
<dbReference type="GO" id="GO:0008104">
    <property type="term" value="P:intracellular protein localization"/>
    <property type="evidence" value="ECO:0007669"/>
    <property type="project" value="TreeGrafter"/>
</dbReference>
<dbReference type="GO" id="GO:0035686">
    <property type="term" value="C:sperm fibrous sheath"/>
    <property type="evidence" value="ECO:0007669"/>
    <property type="project" value="TreeGrafter"/>
</dbReference>
<evidence type="ECO:0000313" key="1">
    <source>
        <dbReference type="EMBL" id="KAK9392942.1"/>
    </source>
</evidence>
<proteinExistence type="predicted"/>
<evidence type="ECO:0000313" key="2">
    <source>
        <dbReference type="Proteomes" id="UP001474421"/>
    </source>
</evidence>
<dbReference type="Proteomes" id="UP001474421">
    <property type="component" value="Unassembled WGS sequence"/>
</dbReference>
<organism evidence="1 2">
    <name type="scientific">Crotalus adamanteus</name>
    <name type="common">Eastern diamondback rattlesnake</name>
    <dbReference type="NCBI Taxonomy" id="8729"/>
    <lineage>
        <taxon>Eukaryota</taxon>
        <taxon>Metazoa</taxon>
        <taxon>Chordata</taxon>
        <taxon>Craniata</taxon>
        <taxon>Vertebrata</taxon>
        <taxon>Euteleostomi</taxon>
        <taxon>Lepidosauria</taxon>
        <taxon>Squamata</taxon>
        <taxon>Bifurcata</taxon>
        <taxon>Unidentata</taxon>
        <taxon>Episquamata</taxon>
        <taxon>Toxicofera</taxon>
        <taxon>Serpentes</taxon>
        <taxon>Colubroidea</taxon>
        <taxon>Viperidae</taxon>
        <taxon>Crotalinae</taxon>
        <taxon>Crotalus</taxon>
    </lineage>
</organism>
<protein>
    <submittedName>
        <fullName evidence="1">A-kinase anchor protein 4-like</fullName>
    </submittedName>
</protein>
<dbReference type="GO" id="GO:0051018">
    <property type="term" value="F:protein kinase A binding"/>
    <property type="evidence" value="ECO:0007669"/>
    <property type="project" value="TreeGrafter"/>
</dbReference>
<sequence>MAQEIDWLNSQAGLCPVDLYRHDLPRDENCEMVCFIDIATLSLKDKDQFKAKKTTSESSIVSMSSNDFDLALENLEEKNVIVIKDNERTNAINTVCLFKQGSSEEANIVSWLSNDLQKYAAGFQQALSNFNLASKSNPPFHASIAEKIFQSTNSSFQDSDTNLLMLPEFGRGGLSHS</sequence>
<reference evidence="1 2" key="1">
    <citation type="journal article" date="2024" name="Proc. Natl. Acad. Sci. U.S.A.">
        <title>The genetic regulatory architecture and epigenomic basis for age-related changes in rattlesnake venom.</title>
        <authorList>
            <person name="Hogan M.P."/>
            <person name="Holding M.L."/>
            <person name="Nystrom G.S."/>
            <person name="Colston T.J."/>
            <person name="Bartlett D.A."/>
            <person name="Mason A.J."/>
            <person name="Ellsworth S.A."/>
            <person name="Rautsaw R.M."/>
            <person name="Lawrence K.C."/>
            <person name="Strickland J.L."/>
            <person name="He B."/>
            <person name="Fraser P."/>
            <person name="Margres M.J."/>
            <person name="Gilbert D.M."/>
            <person name="Gibbs H.L."/>
            <person name="Parkinson C.L."/>
            <person name="Rokyta D.R."/>
        </authorList>
    </citation>
    <scope>NUCLEOTIDE SEQUENCE [LARGE SCALE GENOMIC DNA]</scope>
    <source>
        <strain evidence="1">DRR0105</strain>
    </source>
</reference>
<keyword evidence="2" id="KW-1185">Reference proteome</keyword>
<dbReference type="EMBL" id="JAOTOJ010000015">
    <property type="protein sequence ID" value="KAK9392942.1"/>
    <property type="molecule type" value="Genomic_DNA"/>
</dbReference>
<dbReference type="InterPro" id="IPR008382">
    <property type="entry name" value="SPHK1-interactor_AKAP_110"/>
</dbReference>